<dbReference type="EMBL" id="DSVQ01000016">
    <property type="protein sequence ID" value="HGT40454.1"/>
    <property type="molecule type" value="Genomic_DNA"/>
</dbReference>
<reference evidence="2" key="1">
    <citation type="journal article" date="2020" name="mSystems">
        <title>Genome- and Community-Level Interaction Insights into Carbon Utilization and Element Cycling Functions of Hydrothermarchaeota in Hydrothermal Sediment.</title>
        <authorList>
            <person name="Zhou Z."/>
            <person name="Liu Y."/>
            <person name="Xu W."/>
            <person name="Pan J."/>
            <person name="Luo Z.H."/>
            <person name="Li M."/>
        </authorList>
    </citation>
    <scope>NUCLEOTIDE SEQUENCE [LARGE SCALE GENOMIC DNA]</scope>
    <source>
        <strain evidence="2">SpSt-508</strain>
    </source>
</reference>
<feature type="transmembrane region" description="Helical" evidence="1">
    <location>
        <begin position="167"/>
        <end position="186"/>
    </location>
</feature>
<feature type="transmembrane region" description="Helical" evidence="1">
    <location>
        <begin position="496"/>
        <end position="517"/>
    </location>
</feature>
<protein>
    <submittedName>
        <fullName evidence="2">Uncharacterized protein</fullName>
    </submittedName>
</protein>
<feature type="transmembrane region" description="Helical" evidence="1">
    <location>
        <begin position="234"/>
        <end position="258"/>
    </location>
</feature>
<proteinExistence type="predicted"/>
<feature type="transmembrane region" description="Helical" evidence="1">
    <location>
        <begin position="391"/>
        <end position="413"/>
    </location>
</feature>
<feature type="transmembrane region" description="Helical" evidence="1">
    <location>
        <begin position="141"/>
        <end position="161"/>
    </location>
</feature>
<feature type="transmembrane region" description="Helical" evidence="1">
    <location>
        <begin position="310"/>
        <end position="331"/>
    </location>
</feature>
<feature type="transmembrane region" description="Helical" evidence="1">
    <location>
        <begin position="193"/>
        <end position="214"/>
    </location>
</feature>
<dbReference type="AlphaFoldDB" id="A0A7C4LMN8"/>
<feature type="transmembrane region" description="Helical" evidence="1">
    <location>
        <begin position="433"/>
        <end position="455"/>
    </location>
</feature>
<accession>A0A7C4LMN8</accession>
<gene>
    <name evidence="2" type="ORF">ENS64_14505</name>
</gene>
<sequence length="527" mass="57627">MWHGILTLMARSLRLEARLLRTHVFRLVFVSIIYLMMSVALVQSLWVGAPGLDFFGQMLFLNTAFITLGGVSFFASAITEEKEENTLGLLMMTGLSPVGILFGKSTARMLQALLLLAVQFPFTLLAITLGGVLIHQVLAAYLALLAYTVWLSNLALFWSVVCKRTGSAAGATVLTVMGYYATPYLAAEGLRWIAILPWGGTALGQACTSVLAVLNEISVFQRLQDVTQTGFNDPVLGVQVISNLAAGLVCFLAAWALFDRFALHADAGTSERNVVTRAVERVRWLAPRRAWANPLIWKDYFFLTGGHAAAVLKTGILLLLYPALLAYFHWIDQTQTAYSGNSWKLSLGVHMAIAGALVGLDASIYASRVFHDEIRWQTMSALLTLPRSIAYVAYSKIAGCLLALLPGLAFLLLDACLLPNAPGEALTLVLHPGFGLTVLVISIFLHLVVLLSLFLKWGALPVAFMLTLMGLYCGMCAFLVPLFAIEASESKLIGWVASWVVLLLWWGFSSFLFQMMIHARLQELGSK</sequence>
<evidence type="ECO:0000313" key="2">
    <source>
        <dbReference type="EMBL" id="HGT40454.1"/>
    </source>
</evidence>
<feature type="transmembrane region" description="Helical" evidence="1">
    <location>
        <begin position="109"/>
        <end position="134"/>
    </location>
</feature>
<feature type="transmembrane region" description="Helical" evidence="1">
    <location>
        <begin position="54"/>
        <end position="75"/>
    </location>
</feature>
<keyword evidence="1" id="KW-0472">Membrane</keyword>
<keyword evidence="1" id="KW-1133">Transmembrane helix</keyword>
<feature type="transmembrane region" description="Helical" evidence="1">
    <location>
        <begin position="462"/>
        <end position="484"/>
    </location>
</feature>
<name>A0A7C4LMN8_9PLAN</name>
<feature type="transmembrane region" description="Helical" evidence="1">
    <location>
        <begin position="24"/>
        <end position="48"/>
    </location>
</feature>
<evidence type="ECO:0000256" key="1">
    <source>
        <dbReference type="SAM" id="Phobius"/>
    </source>
</evidence>
<organism evidence="2">
    <name type="scientific">Schlesneria paludicola</name>
    <dbReference type="NCBI Taxonomy" id="360056"/>
    <lineage>
        <taxon>Bacteria</taxon>
        <taxon>Pseudomonadati</taxon>
        <taxon>Planctomycetota</taxon>
        <taxon>Planctomycetia</taxon>
        <taxon>Planctomycetales</taxon>
        <taxon>Planctomycetaceae</taxon>
        <taxon>Schlesneria</taxon>
    </lineage>
</organism>
<keyword evidence="1" id="KW-0812">Transmembrane</keyword>
<comment type="caution">
    <text evidence="2">The sequence shown here is derived from an EMBL/GenBank/DDBJ whole genome shotgun (WGS) entry which is preliminary data.</text>
</comment>